<dbReference type="AlphaFoldDB" id="A0A6G1EWV7"/>
<dbReference type="Proteomes" id="UP000479710">
    <property type="component" value="Unassembled WGS sequence"/>
</dbReference>
<accession>A0A6G1EWV7</accession>
<feature type="region of interest" description="Disordered" evidence="1">
    <location>
        <begin position="1"/>
        <end position="136"/>
    </location>
</feature>
<evidence type="ECO:0000256" key="1">
    <source>
        <dbReference type="SAM" id="MobiDB-lite"/>
    </source>
</evidence>
<evidence type="ECO:0000313" key="3">
    <source>
        <dbReference type="Proteomes" id="UP000479710"/>
    </source>
</evidence>
<name>A0A6G1EWV7_9ORYZ</name>
<keyword evidence="3" id="KW-1185">Reference proteome</keyword>
<protein>
    <submittedName>
        <fullName evidence="2">Uncharacterized protein</fullName>
    </submittedName>
</protein>
<feature type="compositionally biased region" description="Pro residues" evidence="1">
    <location>
        <begin position="119"/>
        <end position="128"/>
    </location>
</feature>
<reference evidence="2 3" key="1">
    <citation type="submission" date="2019-11" db="EMBL/GenBank/DDBJ databases">
        <title>Whole genome sequence of Oryza granulata.</title>
        <authorList>
            <person name="Li W."/>
        </authorList>
    </citation>
    <scope>NUCLEOTIDE SEQUENCE [LARGE SCALE GENOMIC DNA]</scope>
    <source>
        <strain evidence="3">cv. Menghai</strain>
        <tissue evidence="2">Leaf</tissue>
    </source>
</reference>
<comment type="caution">
    <text evidence="2">The sequence shown here is derived from an EMBL/GenBank/DDBJ whole genome shotgun (WGS) entry which is preliminary data.</text>
</comment>
<organism evidence="2 3">
    <name type="scientific">Oryza meyeriana var. granulata</name>
    <dbReference type="NCBI Taxonomy" id="110450"/>
    <lineage>
        <taxon>Eukaryota</taxon>
        <taxon>Viridiplantae</taxon>
        <taxon>Streptophyta</taxon>
        <taxon>Embryophyta</taxon>
        <taxon>Tracheophyta</taxon>
        <taxon>Spermatophyta</taxon>
        <taxon>Magnoliopsida</taxon>
        <taxon>Liliopsida</taxon>
        <taxon>Poales</taxon>
        <taxon>Poaceae</taxon>
        <taxon>BOP clade</taxon>
        <taxon>Oryzoideae</taxon>
        <taxon>Oryzeae</taxon>
        <taxon>Oryzinae</taxon>
        <taxon>Oryza</taxon>
        <taxon>Oryza meyeriana</taxon>
    </lineage>
</organism>
<gene>
    <name evidence="2" type="ORF">E2562_015205</name>
</gene>
<evidence type="ECO:0000313" key="2">
    <source>
        <dbReference type="EMBL" id="KAF0929095.1"/>
    </source>
</evidence>
<sequence>MRRVDGAVALSVERGGEKVRAKGRGGGGGGRVRDVSRACRVVGAERATSEKSEAASESSVPTTATGPERSPGKPARKRAVVSGELGRARRDRGPATPGAGRPRGEVPVSCRKTGTGPAPALPPVPPYVPRGSHPSL</sequence>
<proteinExistence type="predicted"/>
<dbReference type="EMBL" id="SPHZ02000002">
    <property type="protein sequence ID" value="KAF0929095.1"/>
    <property type="molecule type" value="Genomic_DNA"/>
</dbReference>